<feature type="compositionally biased region" description="Low complexity" evidence="1">
    <location>
        <begin position="146"/>
        <end position="159"/>
    </location>
</feature>
<dbReference type="AlphaFoldDB" id="A0A6C0KTY6"/>
<feature type="region of interest" description="Disordered" evidence="1">
    <location>
        <begin position="68"/>
        <end position="120"/>
    </location>
</feature>
<sequence>MVRYKYYPSVNNDTINYSVSFSNGQWFEYQNPITNDSRPKIYYANIDDWVSSLPTPLLGRFEEIQNNKPAIRLQSPPTIASSRAATRQPARQSMSSSSSAQAAASNQQSPPTMSSSSSAQPTWASIAAISAQQARVTLKRKTIAPNVKHNSSKSSKNYNPQPINEEEFSVACQPLTFSEPPGKKYYAPTPYRPRINASAVSFNETESDSLFNYIRASYRTLQGINDTGNLSGIIDKLYGTDVKREPHSVEKVLEEDTDLQEWYTVAEMIRSYLDFYHDFDHNSFGIIIEPIMVDFENHILKYIKSRDVKDWYRTWKKRINTSRIFKGSGTVDQIVCRSLMSNMIDELLIKNHSKIPWIPLRQKDAVVETFPVRVQSHTYDVNKLYNALWERGIKSCFAESFADGFYDYLMSHNRELRQALHLKNRTMPIAKWDGGTGYTGINAANAELAEIKSPGDLDMFGGVITVSVNQDNNVLELMYNVEEKHLPIIRIDNTNKFLSLSLNRLLVTLGRSPYRGDQILDNSPLVIHPKPARNIDLSRLTLLKTWTDYMQTRALTRHYALRPKDLIGVVTVDICWNYTARMYGYPFVMLSTKTAVILYCYDPDAVTGYSQEITRQRITTFAKVLSLVDDGINITEQDIYKLANKWFLEKYDGMVQHQHTYNNPSLYLTIFYTKKLWETIRNRLNVEIERLLNIKKEIILGNPLSAENRQFIDLFPTDINKWFLRFVSAEDIIFGMYERIDKYRKYMTMIQGYRVESMKNRDFVAIDWKKRYDAIYDVVEAIPDIDRIQRQMTIVWILVMTYRNNRGGISALYPTLQFMLKRFVLDTQIISHNNRVLDIQEFVSANVMENFCLPTPSPSNVSINNLITLLRIAKLGKLIIPKDIAPRQYNLINAMDVYRVILRNSKISEFFENGLFTLWILSDKNCPYTCPEFIAEYRDIFESSPADIELDNLATCFIEMIPADVVTYSIDDQLKDRKRQSRISKKYSSKEQIKSLLSFTIANDSDASFSAPIAVNHSAAAAPSSAMNAVNQKAAATNQNAESMGGTRNRSLRLIKKYSLKKRRYIKIRKTRKRL</sequence>
<evidence type="ECO:0000313" key="2">
    <source>
        <dbReference type="EMBL" id="QHU20681.1"/>
    </source>
</evidence>
<proteinExistence type="predicted"/>
<protein>
    <submittedName>
        <fullName evidence="2">Uncharacterized protein</fullName>
    </submittedName>
</protein>
<dbReference type="EMBL" id="MN740970">
    <property type="protein sequence ID" value="QHU20681.1"/>
    <property type="molecule type" value="Genomic_DNA"/>
</dbReference>
<name>A0A6C0KTY6_9ZZZZ</name>
<feature type="compositionally biased region" description="Low complexity" evidence="1">
    <location>
        <begin position="88"/>
        <end position="120"/>
    </location>
</feature>
<reference evidence="2" key="1">
    <citation type="journal article" date="2020" name="Nature">
        <title>Giant virus diversity and host interactions through global metagenomics.</title>
        <authorList>
            <person name="Schulz F."/>
            <person name="Roux S."/>
            <person name="Paez-Espino D."/>
            <person name="Jungbluth S."/>
            <person name="Walsh D.A."/>
            <person name="Denef V.J."/>
            <person name="McMahon K.D."/>
            <person name="Konstantinidis K.T."/>
            <person name="Eloe-Fadrosh E.A."/>
            <person name="Kyrpides N.C."/>
            <person name="Woyke T."/>
        </authorList>
    </citation>
    <scope>NUCLEOTIDE SEQUENCE</scope>
    <source>
        <strain evidence="2">GVMAG-S-3300013093-109</strain>
    </source>
</reference>
<feature type="compositionally biased region" description="Polar residues" evidence="1">
    <location>
        <begin position="75"/>
        <end position="85"/>
    </location>
</feature>
<evidence type="ECO:0000256" key="1">
    <source>
        <dbReference type="SAM" id="MobiDB-lite"/>
    </source>
</evidence>
<organism evidence="2">
    <name type="scientific">viral metagenome</name>
    <dbReference type="NCBI Taxonomy" id="1070528"/>
    <lineage>
        <taxon>unclassified sequences</taxon>
        <taxon>metagenomes</taxon>
        <taxon>organismal metagenomes</taxon>
    </lineage>
</organism>
<feature type="region of interest" description="Disordered" evidence="1">
    <location>
        <begin position="141"/>
        <end position="162"/>
    </location>
</feature>
<accession>A0A6C0KTY6</accession>